<evidence type="ECO:0000313" key="1">
    <source>
        <dbReference type="EMBL" id="KZS10687.1"/>
    </source>
</evidence>
<accession>A0A164TRH3</accession>
<dbReference type="AlphaFoldDB" id="A0A164TRH3"/>
<name>A0A164TRH3_9CRUS</name>
<gene>
    <name evidence="1" type="ORF">APZ42_024791</name>
</gene>
<evidence type="ECO:0000313" key="2">
    <source>
        <dbReference type="Proteomes" id="UP000076858"/>
    </source>
</evidence>
<dbReference type="Proteomes" id="UP000076858">
    <property type="component" value="Unassembled WGS sequence"/>
</dbReference>
<dbReference type="EMBL" id="LRGB01001748">
    <property type="protein sequence ID" value="KZS10687.1"/>
    <property type="molecule type" value="Genomic_DNA"/>
</dbReference>
<protein>
    <submittedName>
        <fullName evidence="1">Uncharacterized protein</fullName>
    </submittedName>
</protein>
<organism evidence="1 2">
    <name type="scientific">Daphnia magna</name>
    <dbReference type="NCBI Taxonomy" id="35525"/>
    <lineage>
        <taxon>Eukaryota</taxon>
        <taxon>Metazoa</taxon>
        <taxon>Ecdysozoa</taxon>
        <taxon>Arthropoda</taxon>
        <taxon>Crustacea</taxon>
        <taxon>Branchiopoda</taxon>
        <taxon>Diplostraca</taxon>
        <taxon>Cladocera</taxon>
        <taxon>Anomopoda</taxon>
        <taxon>Daphniidae</taxon>
        <taxon>Daphnia</taxon>
    </lineage>
</organism>
<keyword evidence="2" id="KW-1185">Reference proteome</keyword>
<reference evidence="1 2" key="1">
    <citation type="submission" date="2016-03" db="EMBL/GenBank/DDBJ databases">
        <title>EvidentialGene: Evidence-directed Construction of Genes on Genomes.</title>
        <authorList>
            <person name="Gilbert D.G."/>
            <person name="Choi J.-H."/>
            <person name="Mockaitis K."/>
            <person name="Colbourne J."/>
            <person name="Pfrender M."/>
        </authorList>
    </citation>
    <scope>NUCLEOTIDE SEQUENCE [LARGE SCALE GENOMIC DNA]</scope>
    <source>
        <strain evidence="1 2">Xinb3</strain>
        <tissue evidence="1">Complete organism</tissue>
    </source>
</reference>
<sequence>MHAVKSRFVVATGFPLAFSQLTVKPSYPCQYLCCLITVRQTVNCSMRCPRKQFGKRNQTKMFPENGRGRHADYSY</sequence>
<comment type="caution">
    <text evidence="1">The sequence shown here is derived from an EMBL/GenBank/DDBJ whole genome shotgun (WGS) entry which is preliminary data.</text>
</comment>
<proteinExistence type="predicted"/>